<organism evidence="2 3">
    <name type="scientific">Marinobacterium rhizophilum</name>
    <dbReference type="NCBI Taxonomy" id="420402"/>
    <lineage>
        <taxon>Bacteria</taxon>
        <taxon>Pseudomonadati</taxon>
        <taxon>Pseudomonadota</taxon>
        <taxon>Gammaproteobacteria</taxon>
        <taxon>Oceanospirillales</taxon>
        <taxon>Oceanospirillaceae</taxon>
        <taxon>Marinobacterium</taxon>
    </lineage>
</organism>
<feature type="compositionally biased region" description="Polar residues" evidence="1">
    <location>
        <begin position="52"/>
        <end position="63"/>
    </location>
</feature>
<protein>
    <submittedName>
        <fullName evidence="2">Uncharacterized protein</fullName>
    </submittedName>
</protein>
<sequence length="86" mass="8772">MNITSAPQTGLLGLNRGIDNVQKVAGDITGSGKSDKAELASGRAPDEVVEASASSQHEAPTTQVVSEVKESSDVENVLGAIIDTHA</sequence>
<reference evidence="2" key="1">
    <citation type="submission" date="2021-04" db="EMBL/GenBank/DDBJ databases">
        <title>Oceanospirillales bacteria with DddD are important DMSP degraders in coastal seawater.</title>
        <authorList>
            <person name="Liu J."/>
        </authorList>
    </citation>
    <scope>NUCLEOTIDE SEQUENCE</scope>
    <source>
        <strain evidence="2">D13-1</strain>
    </source>
</reference>
<dbReference type="EMBL" id="CP073347">
    <property type="protein sequence ID" value="UTW14185.1"/>
    <property type="molecule type" value="Genomic_DNA"/>
</dbReference>
<keyword evidence="3" id="KW-1185">Reference proteome</keyword>
<feature type="region of interest" description="Disordered" evidence="1">
    <location>
        <begin position="28"/>
        <end position="70"/>
    </location>
</feature>
<dbReference type="Proteomes" id="UP001058461">
    <property type="component" value="Chromosome"/>
</dbReference>
<proteinExistence type="predicted"/>
<evidence type="ECO:0000313" key="2">
    <source>
        <dbReference type="EMBL" id="UTW14185.1"/>
    </source>
</evidence>
<accession>A0ABY5HPE8</accession>
<gene>
    <name evidence="2" type="ORF">KDW95_11330</name>
</gene>
<dbReference type="RefSeq" id="WP_255856377.1">
    <property type="nucleotide sequence ID" value="NZ_CP073347.1"/>
</dbReference>
<name>A0ABY5HPE8_9GAMM</name>
<evidence type="ECO:0000313" key="3">
    <source>
        <dbReference type="Proteomes" id="UP001058461"/>
    </source>
</evidence>
<evidence type="ECO:0000256" key="1">
    <source>
        <dbReference type="SAM" id="MobiDB-lite"/>
    </source>
</evidence>